<proteinExistence type="predicted"/>
<feature type="region of interest" description="Disordered" evidence="1">
    <location>
        <begin position="391"/>
        <end position="554"/>
    </location>
</feature>
<name>A0A061B6V9_CYBFA</name>
<dbReference type="InterPro" id="IPR011993">
    <property type="entry name" value="PH-like_dom_sf"/>
</dbReference>
<protein>
    <submittedName>
        <fullName evidence="2">CYFA0S16e02322g1_1</fullName>
    </submittedName>
</protein>
<dbReference type="VEuPathDB" id="FungiDB:BON22_1353"/>
<gene>
    <name evidence="2" type="ORF">CYFA0S_16e02322g</name>
</gene>
<sequence>MAAVTTRRRSNTASSSNSTSSPSMSSSSLSLVASARSAETQQTTAMSLFSVPSPLETPYTSNISSVLLTSNKKNNNDPTSAAPVLAQPPSPTCSSRAKRTIQDDYDTSATLDFLEYLHPGPERPPPYSQVKSSRKITFPVYERPEDSVLPNYTPAVYMTALVLRKVEWLSPYEASPVRGWKNVIMEINSTQLNFYSIDSVPVVGKVKKSKTKKHFDFTPLEHDIILESVRQNPSKFLTPATLVKSYSLQHAKVGLPIDYKKRNSCLRLRCETEQFLIQFSTLEDLIKWANYLSIGINVSLDLEVREMPSDRIVPRRRRNRRNRHRAFSDSELIRRELAEPRQPRRASFAGEHSGLKSKISSLFGRRKSSSVDIQQLTKELLEKASTTTHDTTAINITVPPSSSTTTTSSSLFTETPTFSSRSRSVSLSQNSSSSSLTPPTTPNHHRRSVSATTTSPRTRQDSLISTIREVDEEINDNDLDDEEEEEEESEDIPDNEIHSIRELHDSEDDEDEDDDDDDDDDALQEIHDAFEHFTLSGTVSRPSSSDDKWSPEPKKYSRRKFLKDSLRCIKLLSNDDSWVGKKVVRSSKAPRFKTANRLQTVKPPNNKFVEECTVGLQGLVPSSALMSA</sequence>
<dbReference type="PANTHER" id="PTHR37283">
    <property type="entry name" value="PH DOMAIN-CONTAINING PROTEIN YHR131C"/>
    <property type="match status" value="1"/>
</dbReference>
<dbReference type="EMBL" id="LK052901">
    <property type="protein sequence ID" value="CDR45116.1"/>
    <property type="molecule type" value="Genomic_DNA"/>
</dbReference>
<dbReference type="AlphaFoldDB" id="A0A061B6V9"/>
<feature type="compositionally biased region" description="Acidic residues" evidence="1">
    <location>
        <begin position="470"/>
        <end position="494"/>
    </location>
</feature>
<dbReference type="OrthoDB" id="5865767at2759"/>
<accession>A0A061B6V9</accession>
<feature type="region of interest" description="Disordered" evidence="1">
    <location>
        <begin position="70"/>
        <end position="98"/>
    </location>
</feature>
<feature type="compositionally biased region" description="Basic residues" evidence="1">
    <location>
        <begin position="1"/>
        <end position="10"/>
    </location>
</feature>
<feature type="compositionally biased region" description="Polar residues" evidence="1">
    <location>
        <begin position="70"/>
        <end position="79"/>
    </location>
</feature>
<reference evidence="2" key="1">
    <citation type="journal article" date="2014" name="Genome Announc.">
        <title>Genome sequence of the yeast Cyberlindnera fabianii (Hansenula fabianii).</title>
        <authorList>
            <person name="Freel K.C."/>
            <person name="Sarilar V."/>
            <person name="Neuveglise C."/>
            <person name="Devillers H."/>
            <person name="Friedrich A."/>
            <person name="Schacherer J."/>
        </authorList>
    </citation>
    <scope>NUCLEOTIDE SEQUENCE</scope>
    <source>
        <strain evidence="2">YJS4271</strain>
    </source>
</reference>
<feature type="compositionally biased region" description="Low complexity" evidence="1">
    <location>
        <begin position="391"/>
        <end position="438"/>
    </location>
</feature>
<organism evidence="2">
    <name type="scientific">Cyberlindnera fabianii</name>
    <name type="common">Yeast</name>
    <name type="synonym">Hansenula fabianii</name>
    <dbReference type="NCBI Taxonomy" id="36022"/>
    <lineage>
        <taxon>Eukaryota</taxon>
        <taxon>Fungi</taxon>
        <taxon>Dikarya</taxon>
        <taxon>Ascomycota</taxon>
        <taxon>Saccharomycotina</taxon>
        <taxon>Saccharomycetes</taxon>
        <taxon>Phaffomycetales</taxon>
        <taxon>Phaffomycetaceae</taxon>
        <taxon>Cyberlindnera</taxon>
    </lineage>
</organism>
<feature type="compositionally biased region" description="Basic and acidic residues" evidence="1">
    <location>
        <begin position="495"/>
        <end position="504"/>
    </location>
</feature>
<dbReference type="PANTHER" id="PTHR37283:SF1">
    <property type="entry name" value="PH DOMAIN-CONTAINING PROTEIN YHR131C"/>
    <property type="match status" value="1"/>
</dbReference>
<feature type="compositionally biased region" description="Acidic residues" evidence="1">
    <location>
        <begin position="505"/>
        <end position="523"/>
    </location>
</feature>
<evidence type="ECO:0000313" key="2">
    <source>
        <dbReference type="EMBL" id="CDR45116.1"/>
    </source>
</evidence>
<dbReference type="SUPFAM" id="SSF50729">
    <property type="entry name" value="PH domain-like"/>
    <property type="match status" value="1"/>
</dbReference>
<feature type="compositionally biased region" description="Low complexity" evidence="1">
    <location>
        <begin position="11"/>
        <end position="38"/>
    </location>
</feature>
<feature type="region of interest" description="Disordered" evidence="1">
    <location>
        <begin position="1"/>
        <end position="41"/>
    </location>
</feature>
<evidence type="ECO:0000256" key="1">
    <source>
        <dbReference type="SAM" id="MobiDB-lite"/>
    </source>
</evidence>
<dbReference type="Gene3D" id="2.30.29.30">
    <property type="entry name" value="Pleckstrin-homology domain (PH domain)/Phosphotyrosine-binding domain (PTB)"/>
    <property type="match status" value="1"/>
</dbReference>
<feature type="compositionally biased region" description="Basic and acidic residues" evidence="1">
    <location>
        <begin position="544"/>
        <end position="554"/>
    </location>
</feature>
<feature type="compositionally biased region" description="Polar residues" evidence="1">
    <location>
        <begin position="449"/>
        <end position="465"/>
    </location>
</feature>